<feature type="compositionally biased region" description="Basic and acidic residues" evidence="1">
    <location>
        <begin position="283"/>
        <end position="302"/>
    </location>
</feature>
<feature type="compositionally biased region" description="Basic and acidic residues" evidence="1">
    <location>
        <begin position="555"/>
        <end position="584"/>
    </location>
</feature>
<reference evidence="2 3" key="1">
    <citation type="submission" date="2014-02" db="EMBL/GenBank/DDBJ databases">
        <authorList>
            <person name="Sibley D."/>
            <person name="Venepally P."/>
            <person name="Karamycheva S."/>
            <person name="Hadjithomas M."/>
            <person name="Khan A."/>
            <person name="Brunk B."/>
            <person name="Roos D."/>
            <person name="Caler E."/>
            <person name="Lorenzi H."/>
        </authorList>
    </citation>
    <scope>NUCLEOTIDE SEQUENCE [LARGE SCALE GENOMIC DNA]</scope>
    <source>
        <strain evidence="2 3">GAB2-2007-GAL-DOM2</strain>
    </source>
</reference>
<organism evidence="2 3">
    <name type="scientific">Toxoplasma gondii GAB2-2007-GAL-DOM2</name>
    <dbReference type="NCBI Taxonomy" id="1130820"/>
    <lineage>
        <taxon>Eukaryota</taxon>
        <taxon>Sar</taxon>
        <taxon>Alveolata</taxon>
        <taxon>Apicomplexa</taxon>
        <taxon>Conoidasida</taxon>
        <taxon>Coccidia</taxon>
        <taxon>Eucoccidiorida</taxon>
        <taxon>Eimeriorina</taxon>
        <taxon>Sarcocystidae</taxon>
        <taxon>Toxoplasma</taxon>
    </lineage>
</organism>
<comment type="caution">
    <text evidence="2">The sequence shown here is derived from an EMBL/GenBank/DDBJ whole genome shotgun (WGS) entry which is preliminary data.</text>
</comment>
<feature type="compositionally biased region" description="Basic and acidic residues" evidence="1">
    <location>
        <begin position="359"/>
        <end position="373"/>
    </location>
</feature>
<name>A0A086K1Q8_TOXGO</name>
<dbReference type="EMBL" id="AHZU02000940">
    <property type="protein sequence ID" value="KFG38326.1"/>
    <property type="molecule type" value="Genomic_DNA"/>
</dbReference>
<feature type="compositionally biased region" description="Pro residues" evidence="1">
    <location>
        <begin position="446"/>
        <end position="458"/>
    </location>
</feature>
<feature type="compositionally biased region" description="Basic and acidic residues" evidence="1">
    <location>
        <begin position="322"/>
        <end position="343"/>
    </location>
</feature>
<feature type="compositionally biased region" description="Low complexity" evidence="1">
    <location>
        <begin position="175"/>
        <end position="239"/>
    </location>
</feature>
<evidence type="ECO:0000256" key="1">
    <source>
        <dbReference type="SAM" id="MobiDB-lite"/>
    </source>
</evidence>
<feature type="compositionally biased region" description="Basic and acidic residues" evidence="1">
    <location>
        <begin position="626"/>
        <end position="641"/>
    </location>
</feature>
<feature type="region of interest" description="Disordered" evidence="1">
    <location>
        <begin position="555"/>
        <end position="585"/>
    </location>
</feature>
<dbReference type="VEuPathDB" id="ToxoDB:TGDOM2_264472"/>
<dbReference type="AlphaFoldDB" id="A0A086K1Q8"/>
<feature type="region of interest" description="Disordered" evidence="1">
    <location>
        <begin position="442"/>
        <end position="466"/>
    </location>
</feature>
<sequence length="647" mass="68073">MDNAGGIHLQRKANSGGGKASACKGIEQTKAPKQKRKRQGPLELIGQTDAQAKRNRRVKVSLASPYQTQSFGTALTFEQENTWLHALQMCVATAKEENVSLKTFLVCGVNDVTTALESHQRRLFQSFLLSVSSSSPLSSPASSSASSAASSSASSASSGASFASSLSSISSASSSSSSGVPSSSSAAEPSVSSPPSGASSSSSSSSSASCFSSSTSPSVSPFLPSTVCSTLSSSASGALPVRNRGETQEKEGSALNDSEGGESERAGARDLVGQCADMQPQGIDEKEPTQKEKSESVFDARETQGAQGESVRERQSSPVTSGDEREARTTTDDTFRRSEKPEGTHAQASDLGQNAVASHVEKNEERRQTRAERGSGVVGAIGIVNTGLGARIVQHLPLMAALLGLPCLIFKCESTALCDIIGLPSVAAFAVLNPSESCGSPVSPFYSPPSSSPLPSPPGVSLSTTSTSMSDASAVPYRLRRSIVSLLSLSSSWYSPSASFPFFLPRPDSTGASAAGLGLLRRRAALQEVKNNKEVQCVSSSADFVEEGVEARTTEAQRVREASSKREEGRDGEGAGEGIERPGDRGWQSFLRTCLATSFCDPRDAEAGNKKTRRATRRVKRRERRRLLFERAKARTDEKKAKTGKKV</sequence>
<proteinExistence type="predicted"/>
<feature type="compositionally biased region" description="Basic residues" evidence="1">
    <location>
        <begin position="610"/>
        <end position="625"/>
    </location>
</feature>
<evidence type="ECO:0000313" key="2">
    <source>
        <dbReference type="EMBL" id="KFG38326.1"/>
    </source>
</evidence>
<feature type="region of interest" description="Disordered" evidence="1">
    <location>
        <begin position="602"/>
        <end position="647"/>
    </location>
</feature>
<feature type="compositionally biased region" description="Polar residues" evidence="1">
    <location>
        <begin position="346"/>
        <end position="356"/>
    </location>
</feature>
<gene>
    <name evidence="2" type="ORF">TGDOM2_264472</name>
</gene>
<feature type="region of interest" description="Disordered" evidence="1">
    <location>
        <begin position="1"/>
        <end position="50"/>
    </location>
</feature>
<dbReference type="OrthoDB" id="333972at2759"/>
<feature type="compositionally biased region" description="Basic and acidic residues" evidence="1">
    <location>
        <begin position="243"/>
        <end position="252"/>
    </location>
</feature>
<accession>A0A086K1Q8</accession>
<dbReference type="Proteomes" id="UP000028837">
    <property type="component" value="Unassembled WGS sequence"/>
</dbReference>
<protein>
    <submittedName>
        <fullName evidence="2">Uncharacterized protein</fullName>
    </submittedName>
</protein>
<feature type="region of interest" description="Disordered" evidence="1">
    <location>
        <begin position="175"/>
        <end position="374"/>
    </location>
</feature>
<evidence type="ECO:0000313" key="3">
    <source>
        <dbReference type="Proteomes" id="UP000028837"/>
    </source>
</evidence>